<protein>
    <submittedName>
        <fullName evidence="1">Uncharacterized protein</fullName>
    </submittedName>
</protein>
<dbReference type="EMBL" id="QGKV02000299">
    <property type="protein sequence ID" value="KAF3591680.1"/>
    <property type="molecule type" value="Genomic_DNA"/>
</dbReference>
<dbReference type="Proteomes" id="UP000266723">
    <property type="component" value="Unassembled WGS sequence"/>
</dbReference>
<gene>
    <name evidence="1" type="ORF">DY000_02023012</name>
</gene>
<proteinExistence type="predicted"/>
<evidence type="ECO:0000313" key="1">
    <source>
        <dbReference type="EMBL" id="KAF3591680.1"/>
    </source>
</evidence>
<organism evidence="1 2">
    <name type="scientific">Brassica cretica</name>
    <name type="common">Mustard</name>
    <dbReference type="NCBI Taxonomy" id="69181"/>
    <lineage>
        <taxon>Eukaryota</taxon>
        <taxon>Viridiplantae</taxon>
        <taxon>Streptophyta</taxon>
        <taxon>Embryophyta</taxon>
        <taxon>Tracheophyta</taxon>
        <taxon>Spermatophyta</taxon>
        <taxon>Magnoliopsida</taxon>
        <taxon>eudicotyledons</taxon>
        <taxon>Gunneridae</taxon>
        <taxon>Pentapetalae</taxon>
        <taxon>rosids</taxon>
        <taxon>malvids</taxon>
        <taxon>Brassicales</taxon>
        <taxon>Brassicaceae</taxon>
        <taxon>Brassiceae</taxon>
        <taxon>Brassica</taxon>
    </lineage>
</organism>
<evidence type="ECO:0000313" key="2">
    <source>
        <dbReference type="Proteomes" id="UP000266723"/>
    </source>
</evidence>
<comment type="caution">
    <text evidence="1">The sequence shown here is derived from an EMBL/GenBank/DDBJ whole genome shotgun (WGS) entry which is preliminary data.</text>
</comment>
<sequence length="81" mass="8888">MLMFLPPLLEGRDIFKLIYIFKDVPNFIQLFNLLKLSDGSLLLRYPVSGVSSGSTGSCSGDDFHVVKFGGVSVIGHVSLQR</sequence>
<name>A0ABQ7E4U1_BRACR</name>
<accession>A0ABQ7E4U1</accession>
<keyword evidence="2" id="KW-1185">Reference proteome</keyword>
<reference evidence="1 2" key="1">
    <citation type="journal article" date="2020" name="BMC Genomics">
        <title>Intraspecific diversification of the crop wild relative Brassica cretica Lam. using demographic model selection.</title>
        <authorList>
            <person name="Kioukis A."/>
            <person name="Michalopoulou V.A."/>
            <person name="Briers L."/>
            <person name="Pirintsos S."/>
            <person name="Studholme D.J."/>
            <person name="Pavlidis P."/>
            <person name="Sarris P.F."/>
        </authorList>
    </citation>
    <scope>NUCLEOTIDE SEQUENCE [LARGE SCALE GENOMIC DNA]</scope>
    <source>
        <strain evidence="2">cv. PFS-1207/04</strain>
    </source>
</reference>